<keyword evidence="2" id="KW-0433">Leucine-rich repeat</keyword>
<feature type="signal peptide" evidence="12">
    <location>
        <begin position="1"/>
        <end position="25"/>
    </location>
</feature>
<dbReference type="EMBL" id="JAECZO010000560">
    <property type="protein sequence ID" value="KAK7199540.1"/>
    <property type="molecule type" value="Genomic_DNA"/>
</dbReference>
<reference evidence="14 15" key="1">
    <citation type="journal article" date="2021" name="MBio">
        <title>A New Model Trypanosomatid, Novymonas esmeraldas: Genomic Perception of Its 'Candidatus Pandoraea novymonadis' Endosymbiont.</title>
        <authorList>
            <person name="Zakharova A."/>
            <person name="Saura A."/>
            <person name="Butenko A."/>
            <person name="Podesvova L."/>
            <person name="Warmusova S."/>
            <person name="Kostygov A.Y."/>
            <person name="Nenarokova A."/>
            <person name="Lukes J."/>
            <person name="Opperdoes F.R."/>
            <person name="Yurchenko V."/>
        </authorList>
    </citation>
    <scope>NUCLEOTIDE SEQUENCE [LARGE SCALE GENOMIC DNA]</scope>
    <source>
        <strain evidence="14 15">E262AT.01</strain>
    </source>
</reference>
<dbReference type="Pfam" id="PF08263">
    <property type="entry name" value="LRRNT_2"/>
    <property type="match status" value="3"/>
</dbReference>
<sequence>MLPAPWRLIVLVFVAVLLLVGGAQARTALTAERATLNFLREFADEYRSVLRPLWTGSNYCTWDGVTCDANGDVHVNLRGRGLVGEMPEVDDDDGALSRVVSIDLSSNPGIHDDFESDWKRLANLRVMNLSYTSLRGEIPDDWRQMQSLEEVHIHHTAACRDLPQWRGMARLRVVDLSYNNFQGSLRSEWSQLPALQSVSLAGNAFCGCVPPSWRANAALTGSVAGLAVSDAATCSFNGCSNRKSCPKTPNTSVGGGAQPESPFHRATFNVLRKFTDEYRSVLESLWTGYDYCTWDGVTCDANGDVHVNLRGRGLVGEMPEVDGDDGALSRVVSIDLSSNPGIHDDFESDWKRLANLRVMNLSYTSLRGEIPDDWRQMQSLEEVHIHHTAACRDLPQWRGMARLRVVDLSYNNFQGSLRSEWSQLPALQSVSLAGNAFCGCVPPSWRANAALTGSVAGLAVSDAATCSFNSCSNRKSCPKTPNTSAGGSPAAPAPPAPPAPAPPAPPAPAPPAPPAPADGTAATLAFLSGIAADFPRQLGAWTGSDYCLWSGVSCADDGAVTVDLSGRGLAGTLSGLRGADGSAVRVVSLDLSNNAGLSGSFVDSWAALKRLRSLKMSRTSVHGYVPSSWNGMTSLETVDLSDTQACGGLPNWGGDMVSLRTVDLSRTAMRGAFAASWAALPALESADLSGNRFCGCVPSSWTGNAVLQAAASTAGAGVTAASCLWTNRCTGASYMCW</sequence>
<evidence type="ECO:0000256" key="9">
    <source>
        <dbReference type="ARBA" id="ARBA00023180"/>
    </source>
</evidence>
<organism evidence="14 15">
    <name type="scientific">Novymonas esmeraldas</name>
    <dbReference type="NCBI Taxonomy" id="1808958"/>
    <lineage>
        <taxon>Eukaryota</taxon>
        <taxon>Discoba</taxon>
        <taxon>Euglenozoa</taxon>
        <taxon>Kinetoplastea</taxon>
        <taxon>Metakinetoplastina</taxon>
        <taxon>Trypanosomatida</taxon>
        <taxon>Trypanosomatidae</taxon>
        <taxon>Novymonas</taxon>
    </lineage>
</organism>
<feature type="domain" description="Leucine-rich repeat-containing N-terminal plant-type" evidence="13">
    <location>
        <begin position="524"/>
        <end position="554"/>
    </location>
</feature>
<dbReference type="GO" id="GO:0005886">
    <property type="term" value="C:plasma membrane"/>
    <property type="evidence" value="ECO:0007669"/>
    <property type="project" value="UniProtKB-SubCell"/>
</dbReference>
<keyword evidence="4 12" id="KW-0732">Signal</keyword>
<evidence type="ECO:0000256" key="1">
    <source>
        <dbReference type="ARBA" id="ARBA00004236"/>
    </source>
</evidence>
<evidence type="ECO:0000256" key="7">
    <source>
        <dbReference type="ARBA" id="ARBA00023136"/>
    </source>
</evidence>
<evidence type="ECO:0000256" key="5">
    <source>
        <dbReference type="ARBA" id="ARBA00022737"/>
    </source>
</evidence>
<feature type="chain" id="PRO_5043799395" evidence="12">
    <location>
        <begin position="26"/>
        <end position="737"/>
    </location>
</feature>
<dbReference type="InterPro" id="IPR032675">
    <property type="entry name" value="LRR_dom_sf"/>
</dbReference>
<evidence type="ECO:0000256" key="10">
    <source>
        <dbReference type="ARBA" id="ARBA00037847"/>
    </source>
</evidence>
<comment type="subcellular location">
    <subcellularLocation>
        <location evidence="1">Cell membrane</location>
    </subcellularLocation>
    <subcellularLocation>
        <location evidence="10">Endomembrane system</location>
        <topology evidence="10">Single-pass membrane protein</topology>
    </subcellularLocation>
</comment>
<dbReference type="Gene3D" id="3.80.10.10">
    <property type="entry name" value="Ribonuclease Inhibitor"/>
    <property type="match status" value="3"/>
</dbReference>
<proteinExistence type="predicted"/>
<dbReference type="AlphaFoldDB" id="A0AAW0EYU7"/>
<evidence type="ECO:0000256" key="4">
    <source>
        <dbReference type="ARBA" id="ARBA00022729"/>
    </source>
</evidence>
<dbReference type="Pfam" id="PF00560">
    <property type="entry name" value="LRR_1"/>
    <property type="match status" value="4"/>
</dbReference>
<evidence type="ECO:0000256" key="2">
    <source>
        <dbReference type="ARBA" id="ARBA00022614"/>
    </source>
</evidence>
<feature type="compositionally biased region" description="Polar residues" evidence="11">
    <location>
        <begin position="469"/>
        <end position="486"/>
    </location>
</feature>
<name>A0AAW0EYU7_9TRYP</name>
<dbReference type="SUPFAM" id="SSF52058">
    <property type="entry name" value="L domain-like"/>
    <property type="match status" value="2"/>
</dbReference>
<feature type="domain" description="Leucine-rich repeat-containing N-terminal plant-type" evidence="13">
    <location>
        <begin position="284"/>
        <end position="300"/>
    </location>
</feature>
<feature type="compositionally biased region" description="Pro residues" evidence="11">
    <location>
        <begin position="491"/>
        <end position="516"/>
    </location>
</feature>
<gene>
    <name evidence="14" type="ORF">NESM_000931600</name>
</gene>
<evidence type="ECO:0000256" key="11">
    <source>
        <dbReference type="SAM" id="MobiDB-lite"/>
    </source>
</evidence>
<evidence type="ECO:0000256" key="6">
    <source>
        <dbReference type="ARBA" id="ARBA00022989"/>
    </source>
</evidence>
<keyword evidence="5" id="KW-0677">Repeat</keyword>
<feature type="region of interest" description="Disordered" evidence="11">
    <location>
        <begin position="469"/>
        <end position="518"/>
    </location>
</feature>
<keyword evidence="9" id="KW-0325">Glycoprotein</keyword>
<dbReference type="InterPro" id="IPR001611">
    <property type="entry name" value="Leu-rich_rpt"/>
</dbReference>
<protein>
    <submittedName>
        <fullName evidence="14">Leucine rich repeat N-terminal domain containing protein</fullName>
    </submittedName>
</protein>
<dbReference type="InterPro" id="IPR013210">
    <property type="entry name" value="LRR_N_plant-typ"/>
</dbReference>
<accession>A0AAW0EYU7</accession>
<keyword evidence="8" id="KW-0675">Receptor</keyword>
<evidence type="ECO:0000256" key="3">
    <source>
        <dbReference type="ARBA" id="ARBA00022692"/>
    </source>
</evidence>
<evidence type="ECO:0000313" key="14">
    <source>
        <dbReference type="EMBL" id="KAK7199540.1"/>
    </source>
</evidence>
<keyword evidence="7" id="KW-0472">Membrane</keyword>
<keyword evidence="3" id="KW-0812">Transmembrane</keyword>
<evidence type="ECO:0000256" key="8">
    <source>
        <dbReference type="ARBA" id="ARBA00023170"/>
    </source>
</evidence>
<dbReference type="PANTHER" id="PTHR27000">
    <property type="entry name" value="LEUCINE-RICH REPEAT RECEPTOR-LIKE PROTEIN KINASE FAMILY PROTEIN-RELATED"/>
    <property type="match status" value="1"/>
</dbReference>
<comment type="caution">
    <text evidence="14">The sequence shown here is derived from an EMBL/GenBank/DDBJ whole genome shotgun (WGS) entry which is preliminary data.</text>
</comment>
<dbReference type="Proteomes" id="UP001430356">
    <property type="component" value="Unassembled WGS sequence"/>
</dbReference>
<evidence type="ECO:0000256" key="12">
    <source>
        <dbReference type="SAM" id="SignalP"/>
    </source>
</evidence>
<dbReference type="GO" id="GO:0012505">
    <property type="term" value="C:endomembrane system"/>
    <property type="evidence" value="ECO:0007669"/>
    <property type="project" value="UniProtKB-SubCell"/>
</dbReference>
<feature type="domain" description="Leucine-rich repeat-containing N-terminal plant-type" evidence="13">
    <location>
        <begin position="52"/>
        <end position="68"/>
    </location>
</feature>
<keyword evidence="6" id="KW-1133">Transmembrane helix</keyword>
<evidence type="ECO:0000259" key="13">
    <source>
        <dbReference type="Pfam" id="PF08263"/>
    </source>
</evidence>
<keyword evidence="15" id="KW-1185">Reference proteome</keyword>
<evidence type="ECO:0000313" key="15">
    <source>
        <dbReference type="Proteomes" id="UP001430356"/>
    </source>
</evidence>